<evidence type="ECO:0000313" key="3">
    <source>
        <dbReference type="Proteomes" id="UP000246132"/>
    </source>
</evidence>
<dbReference type="EMBL" id="QFWV02000004">
    <property type="protein sequence ID" value="RKF07824.1"/>
    <property type="molecule type" value="Genomic_DNA"/>
</dbReference>
<comment type="caution">
    <text evidence="2">The sequence shown here is derived from an EMBL/GenBank/DDBJ whole genome shotgun (WGS) entry which is preliminary data.</text>
</comment>
<name>A0A3A8AMD0_9HYPH</name>
<reference evidence="2 3" key="1">
    <citation type="journal article" date="2018" name="Int. J. Syst. Bacteriol.">
        <title>Oceaniradius stylonemae gen. nov., sp. nov., isolated from a red alga, Stylonema cornu-cervi.</title>
        <authorList>
            <person name="Jeong S."/>
        </authorList>
    </citation>
    <scope>NUCLEOTIDE SEQUENCE [LARGE SCALE GENOMIC DNA]</scope>
    <source>
        <strain evidence="2 3">StC1</strain>
    </source>
</reference>
<gene>
    <name evidence="2" type="ORF">DEM25_008825</name>
</gene>
<dbReference type="Gene3D" id="1.10.150.690">
    <property type="entry name" value="DUF2063"/>
    <property type="match status" value="1"/>
</dbReference>
<feature type="domain" description="Putative DNA-binding" evidence="1">
    <location>
        <begin position="12"/>
        <end position="101"/>
    </location>
</feature>
<proteinExistence type="predicted"/>
<dbReference type="RefSeq" id="WP_109768605.1">
    <property type="nucleotide sequence ID" value="NZ_QFWV02000004.1"/>
</dbReference>
<organism evidence="2 3">
    <name type="scientific">Oceaniradius stylonematis</name>
    <dbReference type="NCBI Taxonomy" id="2184161"/>
    <lineage>
        <taxon>Bacteria</taxon>
        <taxon>Pseudomonadati</taxon>
        <taxon>Pseudomonadota</taxon>
        <taxon>Alphaproteobacteria</taxon>
        <taxon>Hyphomicrobiales</taxon>
        <taxon>Ahrensiaceae</taxon>
        <taxon>Oceaniradius</taxon>
    </lineage>
</organism>
<dbReference type="AlphaFoldDB" id="A0A3A8AMD0"/>
<sequence>MPPLPEPAIDTAAFSAGLLDPERAAPPHVAGPHGKSAVKRYNVYRNNVTVSLIDALADIFPAVLKLTGENFFRAMAREHVRASPPTSPLLFRYGEDFPGFIAAFDPARPLPYLADVARAERAWLTAYHAADADPLEPARLAAIPPERIADARFAAHPAFAVIASPFPVFRIVSMNRDLMDLAPVDMSEAEAILVTRPADKVTVTHLTPAAARFADALAGGSTLGEAAGLALETDPAFDLNGALTALLSAGAFAAVAAPDNGGDDDRFCQ</sequence>
<protein>
    <submittedName>
        <fullName evidence="2">DUF2063 domain-containing protein</fullName>
    </submittedName>
</protein>
<accession>A0A3A8AMD0</accession>
<dbReference type="Pfam" id="PF09836">
    <property type="entry name" value="DUF2063"/>
    <property type="match status" value="1"/>
</dbReference>
<evidence type="ECO:0000259" key="1">
    <source>
        <dbReference type="Pfam" id="PF09836"/>
    </source>
</evidence>
<dbReference type="OrthoDB" id="4146344at2"/>
<dbReference type="Proteomes" id="UP000246132">
    <property type="component" value="Unassembled WGS sequence"/>
</dbReference>
<dbReference type="InterPro" id="IPR044922">
    <property type="entry name" value="DUF2063_N_sf"/>
</dbReference>
<evidence type="ECO:0000313" key="2">
    <source>
        <dbReference type="EMBL" id="RKF07824.1"/>
    </source>
</evidence>
<keyword evidence="3" id="KW-1185">Reference proteome</keyword>
<dbReference type="InterPro" id="IPR018640">
    <property type="entry name" value="DUF2063"/>
</dbReference>